<organism evidence="2 3">
    <name type="scientific">Evansella vedderi</name>
    <dbReference type="NCBI Taxonomy" id="38282"/>
    <lineage>
        <taxon>Bacteria</taxon>
        <taxon>Bacillati</taxon>
        <taxon>Bacillota</taxon>
        <taxon>Bacilli</taxon>
        <taxon>Bacillales</taxon>
        <taxon>Bacillaceae</taxon>
        <taxon>Evansella</taxon>
    </lineage>
</organism>
<dbReference type="RefSeq" id="WP_307332577.1">
    <property type="nucleotide sequence ID" value="NZ_JAUSUG010000040.1"/>
</dbReference>
<evidence type="ECO:0000313" key="2">
    <source>
        <dbReference type="EMBL" id="MDQ0257991.1"/>
    </source>
</evidence>
<dbReference type="PANTHER" id="PTHR39966">
    <property type="entry name" value="BLL2471 PROTEIN-RELATED"/>
    <property type="match status" value="1"/>
</dbReference>
<dbReference type="Pfam" id="PF01814">
    <property type="entry name" value="Hemerythrin"/>
    <property type="match status" value="1"/>
</dbReference>
<sequence length="183" mass="21794">MAEFQGFCSLNVEKPEKYCYALEELVVEHIPLKKKLDRLYYLGSLLAYDPTREDKFILVEKIYNEMTVFKAEIEPHTYKEDQYLFHLVAGHIGREGGPIPVMEDDHELVRKNIGLFFNKHRELDRHSLEEDIRELAHYICVMFHTLTDHFLKEEEIMFPIAENILTDKEKKKLEEVYRKMSIA</sequence>
<protein>
    <submittedName>
        <fullName evidence="2">Iron-sulfur cluster repair protein YtfE (RIC family)</fullName>
    </submittedName>
</protein>
<feature type="domain" description="Hemerythrin-like" evidence="1">
    <location>
        <begin position="22"/>
        <end position="159"/>
    </location>
</feature>
<dbReference type="PANTHER" id="PTHR39966:SF1">
    <property type="entry name" value="HEMERYTHRIN-LIKE DOMAIN-CONTAINING PROTEIN"/>
    <property type="match status" value="1"/>
</dbReference>
<dbReference type="Gene3D" id="1.20.120.520">
    <property type="entry name" value="nmb1532 protein domain like"/>
    <property type="match status" value="1"/>
</dbReference>
<accession>A0ABU0A3C4</accession>
<name>A0ABU0A3C4_9BACI</name>
<proteinExistence type="predicted"/>
<dbReference type="EMBL" id="JAUSUG010000040">
    <property type="protein sequence ID" value="MDQ0257991.1"/>
    <property type="molecule type" value="Genomic_DNA"/>
</dbReference>
<reference evidence="2 3" key="1">
    <citation type="submission" date="2023-07" db="EMBL/GenBank/DDBJ databases">
        <title>Genomic Encyclopedia of Type Strains, Phase IV (KMG-IV): sequencing the most valuable type-strain genomes for metagenomic binning, comparative biology and taxonomic classification.</title>
        <authorList>
            <person name="Goeker M."/>
        </authorList>
    </citation>
    <scope>NUCLEOTIDE SEQUENCE [LARGE SCALE GENOMIC DNA]</scope>
    <source>
        <strain evidence="2 3">DSM 9768</strain>
    </source>
</reference>
<keyword evidence="3" id="KW-1185">Reference proteome</keyword>
<evidence type="ECO:0000313" key="3">
    <source>
        <dbReference type="Proteomes" id="UP001230005"/>
    </source>
</evidence>
<gene>
    <name evidence="2" type="ORF">J2S74_005454</name>
</gene>
<dbReference type="Proteomes" id="UP001230005">
    <property type="component" value="Unassembled WGS sequence"/>
</dbReference>
<dbReference type="InterPro" id="IPR012312">
    <property type="entry name" value="Hemerythrin-like"/>
</dbReference>
<evidence type="ECO:0000259" key="1">
    <source>
        <dbReference type="Pfam" id="PF01814"/>
    </source>
</evidence>
<comment type="caution">
    <text evidence="2">The sequence shown here is derived from an EMBL/GenBank/DDBJ whole genome shotgun (WGS) entry which is preliminary data.</text>
</comment>